<keyword evidence="7" id="KW-0119">Carbohydrate metabolism</keyword>
<evidence type="ECO:0000259" key="11">
    <source>
        <dbReference type="PROSITE" id="PS51760"/>
    </source>
</evidence>
<dbReference type="EMBL" id="ML120390">
    <property type="protein sequence ID" value="RPA99083.1"/>
    <property type="molecule type" value="Genomic_DNA"/>
</dbReference>
<evidence type="ECO:0000256" key="7">
    <source>
        <dbReference type="ARBA" id="ARBA00023277"/>
    </source>
</evidence>
<dbReference type="PANTHER" id="PTHR31490">
    <property type="entry name" value="GLYCOSYL HYDROLASE"/>
    <property type="match status" value="1"/>
</dbReference>
<comment type="similarity">
    <text evidence="2">Belongs to the glycosyl hydrolase 10 (cellulase F) family.</text>
</comment>
<dbReference type="OrthoDB" id="5405067at2759"/>
<evidence type="ECO:0000256" key="4">
    <source>
        <dbReference type="ARBA" id="ARBA00022651"/>
    </source>
</evidence>
<protein>
    <recommendedName>
        <fullName evidence="3">endo-1,4-beta-xylanase</fullName>
        <ecNumber evidence="3">3.2.1.8</ecNumber>
    </recommendedName>
</protein>
<dbReference type="STRING" id="1336337.A0A3N4JLG3"/>
<dbReference type="GO" id="GO:0045493">
    <property type="term" value="P:xylan catabolic process"/>
    <property type="evidence" value="ECO:0007669"/>
    <property type="project" value="UniProtKB-KW"/>
</dbReference>
<evidence type="ECO:0000256" key="1">
    <source>
        <dbReference type="ARBA" id="ARBA00000681"/>
    </source>
</evidence>
<gene>
    <name evidence="12" type="ORF">L873DRAFT_1789881</name>
</gene>
<dbReference type="PRINTS" id="PR00134">
    <property type="entry name" value="GLHYDRLASE10"/>
</dbReference>
<keyword evidence="9" id="KW-0624">Polysaccharide degradation</keyword>
<dbReference type="PROSITE" id="PS00591">
    <property type="entry name" value="GH10_1"/>
    <property type="match status" value="1"/>
</dbReference>
<keyword evidence="4" id="KW-0858">Xylan degradation</keyword>
<feature type="active site" description="Nucleophile" evidence="10">
    <location>
        <position position="81"/>
    </location>
</feature>
<dbReference type="PROSITE" id="PS51760">
    <property type="entry name" value="GH10_2"/>
    <property type="match status" value="1"/>
</dbReference>
<evidence type="ECO:0000256" key="8">
    <source>
        <dbReference type="ARBA" id="ARBA00023295"/>
    </source>
</evidence>
<dbReference type="GO" id="GO:0031176">
    <property type="term" value="F:endo-1,4-beta-xylanase activity"/>
    <property type="evidence" value="ECO:0007669"/>
    <property type="project" value="UniProtKB-EC"/>
</dbReference>
<dbReference type="Pfam" id="PF00331">
    <property type="entry name" value="Glyco_hydro_10"/>
    <property type="match status" value="1"/>
</dbReference>
<feature type="domain" description="GH10" evidence="11">
    <location>
        <begin position="1"/>
        <end position="109"/>
    </location>
</feature>
<evidence type="ECO:0000256" key="10">
    <source>
        <dbReference type="PROSITE-ProRule" id="PRU10061"/>
    </source>
</evidence>
<dbReference type="SUPFAM" id="SSF51445">
    <property type="entry name" value="(Trans)glycosidases"/>
    <property type="match status" value="1"/>
</dbReference>
<name>A0A3N4JLG3_9PEZI</name>
<dbReference type="PANTHER" id="PTHR31490:SF88">
    <property type="entry name" value="BETA-XYLANASE"/>
    <property type="match status" value="1"/>
</dbReference>
<dbReference type="Gene3D" id="3.20.20.80">
    <property type="entry name" value="Glycosidases"/>
    <property type="match status" value="1"/>
</dbReference>
<dbReference type="AlphaFoldDB" id="A0A3N4JLG3"/>
<evidence type="ECO:0000256" key="5">
    <source>
        <dbReference type="ARBA" id="ARBA00022729"/>
    </source>
</evidence>
<sequence length="109" mass="11349">MTVASAAVSSTDFLLYINDYNLDGPGAKIDALLALVGRLQSRGVPIDGIGTQAHLIVNKVGGVATQLQRMANTGLDVAITELDIRIAKPSSVLCSPTSRTTTTLSPRLA</sequence>
<dbReference type="Proteomes" id="UP000276215">
    <property type="component" value="Unassembled WGS sequence"/>
</dbReference>
<keyword evidence="5" id="KW-0732">Signal</keyword>
<dbReference type="InterPro" id="IPR044846">
    <property type="entry name" value="GH10"/>
</dbReference>
<keyword evidence="13" id="KW-1185">Reference proteome</keyword>
<accession>A0A3N4JLG3</accession>
<reference evidence="12 13" key="1">
    <citation type="journal article" date="2018" name="Nat. Ecol. Evol.">
        <title>Pezizomycetes genomes reveal the molecular basis of ectomycorrhizal truffle lifestyle.</title>
        <authorList>
            <person name="Murat C."/>
            <person name="Payen T."/>
            <person name="Noel B."/>
            <person name="Kuo A."/>
            <person name="Morin E."/>
            <person name="Chen J."/>
            <person name="Kohler A."/>
            <person name="Krizsan K."/>
            <person name="Balestrini R."/>
            <person name="Da Silva C."/>
            <person name="Montanini B."/>
            <person name="Hainaut M."/>
            <person name="Levati E."/>
            <person name="Barry K.W."/>
            <person name="Belfiori B."/>
            <person name="Cichocki N."/>
            <person name="Clum A."/>
            <person name="Dockter R.B."/>
            <person name="Fauchery L."/>
            <person name="Guy J."/>
            <person name="Iotti M."/>
            <person name="Le Tacon F."/>
            <person name="Lindquist E.A."/>
            <person name="Lipzen A."/>
            <person name="Malagnac F."/>
            <person name="Mello A."/>
            <person name="Molinier V."/>
            <person name="Miyauchi S."/>
            <person name="Poulain J."/>
            <person name="Riccioni C."/>
            <person name="Rubini A."/>
            <person name="Sitrit Y."/>
            <person name="Splivallo R."/>
            <person name="Traeger S."/>
            <person name="Wang M."/>
            <person name="Zifcakova L."/>
            <person name="Wipf D."/>
            <person name="Zambonelli A."/>
            <person name="Paolocci F."/>
            <person name="Nowrousian M."/>
            <person name="Ottonello S."/>
            <person name="Baldrian P."/>
            <person name="Spatafora J.W."/>
            <person name="Henrissat B."/>
            <person name="Nagy L.G."/>
            <person name="Aury J.M."/>
            <person name="Wincker P."/>
            <person name="Grigoriev I.V."/>
            <person name="Bonfante P."/>
            <person name="Martin F.M."/>
        </authorList>
    </citation>
    <scope>NUCLEOTIDE SEQUENCE [LARGE SCALE GENOMIC DNA]</scope>
    <source>
        <strain evidence="12 13">120613-1</strain>
    </source>
</reference>
<evidence type="ECO:0000313" key="12">
    <source>
        <dbReference type="EMBL" id="RPA99083.1"/>
    </source>
</evidence>
<keyword evidence="8" id="KW-0326">Glycosidase</keyword>
<comment type="catalytic activity">
    <reaction evidence="1">
        <text>Endohydrolysis of (1-&gt;4)-beta-D-xylosidic linkages in xylans.</text>
        <dbReference type="EC" id="3.2.1.8"/>
    </reaction>
</comment>
<organism evidence="12 13">
    <name type="scientific">Choiromyces venosus 120613-1</name>
    <dbReference type="NCBI Taxonomy" id="1336337"/>
    <lineage>
        <taxon>Eukaryota</taxon>
        <taxon>Fungi</taxon>
        <taxon>Dikarya</taxon>
        <taxon>Ascomycota</taxon>
        <taxon>Pezizomycotina</taxon>
        <taxon>Pezizomycetes</taxon>
        <taxon>Pezizales</taxon>
        <taxon>Tuberaceae</taxon>
        <taxon>Choiromyces</taxon>
    </lineage>
</organism>
<evidence type="ECO:0000313" key="13">
    <source>
        <dbReference type="Proteomes" id="UP000276215"/>
    </source>
</evidence>
<evidence type="ECO:0000256" key="9">
    <source>
        <dbReference type="ARBA" id="ARBA00023326"/>
    </source>
</evidence>
<evidence type="ECO:0000256" key="3">
    <source>
        <dbReference type="ARBA" id="ARBA00012590"/>
    </source>
</evidence>
<dbReference type="EC" id="3.2.1.8" evidence="3"/>
<proteinExistence type="inferred from homology"/>
<dbReference type="InterPro" id="IPR017853">
    <property type="entry name" value="GH"/>
</dbReference>
<keyword evidence="6" id="KW-0378">Hydrolase</keyword>
<evidence type="ECO:0000256" key="2">
    <source>
        <dbReference type="ARBA" id="ARBA00007495"/>
    </source>
</evidence>
<dbReference type="InterPro" id="IPR031158">
    <property type="entry name" value="GH10_AS"/>
</dbReference>
<dbReference type="InterPro" id="IPR001000">
    <property type="entry name" value="GH10_dom"/>
</dbReference>
<evidence type="ECO:0000256" key="6">
    <source>
        <dbReference type="ARBA" id="ARBA00022801"/>
    </source>
</evidence>